<dbReference type="EC" id="6.3.5.4" evidence="3"/>
<dbReference type="InterPro" id="IPR001962">
    <property type="entry name" value="Asn_synthase"/>
</dbReference>
<keyword evidence="5 9" id="KW-0067">ATP-binding</keyword>
<dbReference type="InterPro" id="IPR006426">
    <property type="entry name" value="Asn_synth_AEB"/>
</dbReference>
<comment type="pathway">
    <text evidence="1">Amino-acid biosynthesis; L-asparagine biosynthesis; L-asparagine from L-aspartate (L-Gln route): step 1/1.</text>
</comment>
<gene>
    <name evidence="12" type="primary">asnB</name>
    <name evidence="12" type="ORF">OM074_00840</name>
</gene>
<sequence>MCGIAGYICKKSIGIQDTSNIISMLKVQKHRGPDDSGIRAFDMCSGDSMEFGYDMTEEVKAHFNGVLGFNRLSILDLSSNGHQPMISPNGKVILSLNGEIYNAFDHTKELVEWGYAFKSSTDTEVALALYLRYGFEGMLNRLNGMFAIVVIDLSKKELYITRDRFGIKPMYYIDNGEVFGFSSELKSFKYLPNFKFELNHAKLDEYLLFRNNLNGTLYKNVEALLPGHYLTYSEKNGLSVTRFFNIDEYKRDNNSQEKIEGFGMKLESWLEKSVKSQLMSDVKLGCQLSGGIDSSLVTWLANRASSNGNFESVSIVFDNERFSEEKYINQVRDILNIEAHKFLLDSEYYLNNFEKATWHLESPINHPNTIGIYKLSQRAKEYVTVLLSGEGADEVFGGYQRFYDLNYPYHYLKVLREVKKGLKYPSGLMDYMDPSYRAIMATSFMNPQMAKEIMPDFNKEKAIYDRRALYNSVSGSIFDKQVKYEMQTYLPDLLVRQDKMSMAHSIENRVPFLDNNIVEKSFSIPEKYLLLRKSEEGNNANKYLLKKMTAKAFGNHFAFRDKMGFGIPIREFFLNHSFKEYLNDEILVSVRRRGLFNDAQFNKWISNIRSLRYAELEALWVVVSFEIWASIYLDGKRIND</sequence>
<dbReference type="InterPro" id="IPR051786">
    <property type="entry name" value="ASN_synthetase/amidase"/>
</dbReference>
<keyword evidence="4 9" id="KW-0547">Nucleotide-binding</keyword>
<evidence type="ECO:0000256" key="3">
    <source>
        <dbReference type="ARBA" id="ARBA00012737"/>
    </source>
</evidence>
<dbReference type="PIRSF" id="PIRSF001589">
    <property type="entry name" value="Asn_synthetase_glu-h"/>
    <property type="match status" value="1"/>
</dbReference>
<evidence type="ECO:0000256" key="1">
    <source>
        <dbReference type="ARBA" id="ARBA00005187"/>
    </source>
</evidence>
<feature type="site" description="Important for beta-aspartyl-AMP intermediate formation" evidence="10">
    <location>
        <position position="390"/>
    </location>
</feature>
<comment type="catalytic activity">
    <reaction evidence="7">
        <text>L-aspartate + L-glutamine + ATP + H2O = L-asparagine + L-glutamate + AMP + diphosphate + H(+)</text>
        <dbReference type="Rhea" id="RHEA:12228"/>
        <dbReference type="ChEBI" id="CHEBI:15377"/>
        <dbReference type="ChEBI" id="CHEBI:15378"/>
        <dbReference type="ChEBI" id="CHEBI:29985"/>
        <dbReference type="ChEBI" id="CHEBI:29991"/>
        <dbReference type="ChEBI" id="CHEBI:30616"/>
        <dbReference type="ChEBI" id="CHEBI:33019"/>
        <dbReference type="ChEBI" id="CHEBI:58048"/>
        <dbReference type="ChEBI" id="CHEBI:58359"/>
        <dbReference type="ChEBI" id="CHEBI:456215"/>
        <dbReference type="EC" id="6.3.5.4"/>
    </reaction>
</comment>
<evidence type="ECO:0000259" key="11">
    <source>
        <dbReference type="PROSITE" id="PS51278"/>
    </source>
</evidence>
<protein>
    <recommendedName>
        <fullName evidence="3">asparagine synthase (glutamine-hydrolyzing)</fullName>
        <ecNumber evidence="3">6.3.5.4</ecNumber>
    </recommendedName>
</protein>
<comment type="similarity">
    <text evidence="2">Belongs to the asparagine synthetase family.</text>
</comment>
<dbReference type="AlphaFoldDB" id="A0AAE3SJA5"/>
<evidence type="ECO:0000256" key="5">
    <source>
        <dbReference type="ARBA" id="ARBA00022840"/>
    </source>
</evidence>
<keyword evidence="12" id="KW-0436">Ligase</keyword>
<evidence type="ECO:0000256" key="6">
    <source>
        <dbReference type="ARBA" id="ARBA00022962"/>
    </source>
</evidence>
<dbReference type="GO" id="GO:0005524">
    <property type="term" value="F:ATP binding"/>
    <property type="evidence" value="ECO:0007669"/>
    <property type="project" value="UniProtKB-KW"/>
</dbReference>
<evidence type="ECO:0000256" key="9">
    <source>
        <dbReference type="PIRSR" id="PIRSR001589-2"/>
    </source>
</evidence>
<dbReference type="CDD" id="cd00712">
    <property type="entry name" value="AsnB"/>
    <property type="match status" value="1"/>
</dbReference>
<dbReference type="Gene3D" id="3.40.50.620">
    <property type="entry name" value="HUPs"/>
    <property type="match status" value="1"/>
</dbReference>
<dbReference type="PANTHER" id="PTHR43284">
    <property type="entry name" value="ASPARAGINE SYNTHETASE (GLUTAMINE-HYDROLYZING)"/>
    <property type="match status" value="1"/>
</dbReference>
<dbReference type="GO" id="GO:0004066">
    <property type="term" value="F:asparagine synthase (glutamine-hydrolyzing) activity"/>
    <property type="evidence" value="ECO:0007669"/>
    <property type="project" value="UniProtKB-EC"/>
</dbReference>
<evidence type="ECO:0000256" key="2">
    <source>
        <dbReference type="ARBA" id="ARBA00005752"/>
    </source>
</evidence>
<evidence type="ECO:0000313" key="12">
    <source>
        <dbReference type="EMBL" id="MCW3804145.1"/>
    </source>
</evidence>
<evidence type="ECO:0000256" key="4">
    <source>
        <dbReference type="ARBA" id="ARBA00022741"/>
    </source>
</evidence>
<keyword evidence="13" id="KW-1185">Reference proteome</keyword>
<feature type="domain" description="Glutamine amidotransferase type-2" evidence="11">
    <location>
        <begin position="2"/>
        <end position="235"/>
    </location>
</feature>
<dbReference type="InterPro" id="IPR029055">
    <property type="entry name" value="Ntn_hydrolases_N"/>
</dbReference>
<dbReference type="GO" id="GO:0005829">
    <property type="term" value="C:cytosol"/>
    <property type="evidence" value="ECO:0007669"/>
    <property type="project" value="TreeGrafter"/>
</dbReference>
<dbReference type="InterPro" id="IPR017932">
    <property type="entry name" value="GATase_2_dom"/>
</dbReference>
<dbReference type="RefSeq" id="WP_301197368.1">
    <property type="nucleotide sequence ID" value="NZ_JAPDPI010000001.1"/>
</dbReference>
<keyword evidence="8" id="KW-0061">Asparagine biosynthesis</keyword>
<evidence type="ECO:0000256" key="10">
    <source>
        <dbReference type="PIRSR" id="PIRSR001589-3"/>
    </source>
</evidence>
<dbReference type="NCBIfam" id="TIGR01536">
    <property type="entry name" value="asn_synth_AEB"/>
    <property type="match status" value="1"/>
</dbReference>
<dbReference type="SUPFAM" id="SSF52402">
    <property type="entry name" value="Adenine nucleotide alpha hydrolases-like"/>
    <property type="match status" value="1"/>
</dbReference>
<dbReference type="PROSITE" id="PS51278">
    <property type="entry name" value="GATASE_TYPE_2"/>
    <property type="match status" value="1"/>
</dbReference>
<keyword evidence="8" id="KW-0028">Amino-acid biosynthesis</keyword>
<evidence type="ECO:0000256" key="7">
    <source>
        <dbReference type="ARBA" id="ARBA00048741"/>
    </source>
</evidence>
<evidence type="ECO:0000313" key="13">
    <source>
        <dbReference type="Proteomes" id="UP001207408"/>
    </source>
</evidence>
<dbReference type="Gene3D" id="3.60.20.10">
    <property type="entry name" value="Glutamine Phosphoribosylpyrophosphate, subunit 1, domain 1"/>
    <property type="match status" value="1"/>
</dbReference>
<reference evidence="12" key="1">
    <citation type="submission" date="2022-10" db="EMBL/GenBank/DDBJ databases">
        <authorList>
            <person name="Yu W.X."/>
        </authorList>
    </citation>
    <scope>NUCLEOTIDE SEQUENCE</scope>
    <source>
        <strain evidence="12">D04</strain>
    </source>
</reference>
<name>A0AAE3SJA5_9BACT</name>
<dbReference type="CDD" id="cd01991">
    <property type="entry name" value="Asn_synthase_B_C"/>
    <property type="match status" value="1"/>
</dbReference>
<accession>A0AAE3SJA5</accession>
<dbReference type="EMBL" id="JAPDPI010000001">
    <property type="protein sequence ID" value="MCW3804145.1"/>
    <property type="molecule type" value="Genomic_DNA"/>
</dbReference>
<evidence type="ECO:0000256" key="8">
    <source>
        <dbReference type="PIRSR" id="PIRSR001589-1"/>
    </source>
</evidence>
<dbReference type="Pfam" id="PF13537">
    <property type="entry name" value="GATase_7"/>
    <property type="match status" value="1"/>
</dbReference>
<organism evidence="12 13">
    <name type="scientific">Plebeiibacterium marinum</name>
    <dbReference type="NCBI Taxonomy" id="2992111"/>
    <lineage>
        <taxon>Bacteria</taxon>
        <taxon>Pseudomonadati</taxon>
        <taxon>Bacteroidota</taxon>
        <taxon>Bacteroidia</taxon>
        <taxon>Marinilabiliales</taxon>
        <taxon>Marinilabiliaceae</taxon>
        <taxon>Plebeiibacterium</taxon>
    </lineage>
</organism>
<dbReference type="Proteomes" id="UP001207408">
    <property type="component" value="Unassembled WGS sequence"/>
</dbReference>
<dbReference type="GO" id="GO:0006529">
    <property type="term" value="P:asparagine biosynthetic process"/>
    <property type="evidence" value="ECO:0007669"/>
    <property type="project" value="UniProtKB-KW"/>
</dbReference>
<proteinExistence type="inferred from homology"/>
<dbReference type="SUPFAM" id="SSF56235">
    <property type="entry name" value="N-terminal nucleophile aminohydrolases (Ntn hydrolases)"/>
    <property type="match status" value="1"/>
</dbReference>
<keyword evidence="6 8" id="KW-0315">Glutamine amidotransferase</keyword>
<dbReference type="PANTHER" id="PTHR43284:SF1">
    <property type="entry name" value="ASPARAGINE SYNTHETASE"/>
    <property type="match status" value="1"/>
</dbReference>
<feature type="binding site" evidence="9">
    <location>
        <position position="122"/>
    </location>
    <ligand>
        <name>L-glutamine</name>
        <dbReference type="ChEBI" id="CHEBI:58359"/>
    </ligand>
</feature>
<dbReference type="InterPro" id="IPR014729">
    <property type="entry name" value="Rossmann-like_a/b/a_fold"/>
</dbReference>
<feature type="binding site" evidence="9">
    <location>
        <begin position="388"/>
        <end position="389"/>
    </location>
    <ligand>
        <name>ATP</name>
        <dbReference type="ChEBI" id="CHEBI:30616"/>
    </ligand>
</feature>
<dbReference type="Pfam" id="PF00733">
    <property type="entry name" value="Asn_synthase"/>
    <property type="match status" value="1"/>
</dbReference>
<feature type="active site" description="For GATase activity" evidence="8">
    <location>
        <position position="2"/>
    </location>
</feature>
<comment type="caution">
    <text evidence="12">The sequence shown here is derived from an EMBL/GenBank/DDBJ whole genome shotgun (WGS) entry which is preliminary data.</text>
</comment>
<dbReference type="InterPro" id="IPR033738">
    <property type="entry name" value="AsnB_N"/>
</dbReference>